<comment type="caution">
    <text evidence="1">The sequence shown here is derived from an EMBL/GenBank/DDBJ whole genome shotgun (WGS) entry which is preliminary data.</text>
</comment>
<proteinExistence type="predicted"/>
<gene>
    <name evidence="1" type="ORF">BV25DRAFT_1841606</name>
</gene>
<reference evidence="1" key="2">
    <citation type="journal article" date="2022" name="New Phytol.">
        <title>Evolutionary transition to the ectomycorrhizal habit in the genomes of a hyperdiverse lineage of mushroom-forming fungi.</title>
        <authorList>
            <person name="Looney B."/>
            <person name="Miyauchi S."/>
            <person name="Morin E."/>
            <person name="Drula E."/>
            <person name="Courty P.E."/>
            <person name="Kohler A."/>
            <person name="Kuo A."/>
            <person name="LaButti K."/>
            <person name="Pangilinan J."/>
            <person name="Lipzen A."/>
            <person name="Riley R."/>
            <person name="Andreopoulos W."/>
            <person name="He G."/>
            <person name="Johnson J."/>
            <person name="Nolan M."/>
            <person name="Tritt A."/>
            <person name="Barry K.W."/>
            <person name="Grigoriev I.V."/>
            <person name="Nagy L.G."/>
            <person name="Hibbett D."/>
            <person name="Henrissat B."/>
            <person name="Matheny P.B."/>
            <person name="Labbe J."/>
            <person name="Martin F.M."/>
        </authorList>
    </citation>
    <scope>NUCLEOTIDE SEQUENCE</scope>
    <source>
        <strain evidence="1">HHB10654</strain>
    </source>
</reference>
<name>A0ACB8SM55_9AGAM</name>
<dbReference type="Proteomes" id="UP000814140">
    <property type="component" value="Unassembled WGS sequence"/>
</dbReference>
<sequence>MLATLIEDLFPVCNCPFDTLCRVLADGGPLLLGPADDDPTAEEKESRYCPKCAFRLLSSQQRPWATPRRHHIPMFQFFVLRANIAIASLVVVFSPLVSYHSNGSGSGYPSEVIDLVVPDLHVILDESAYQWKRQDLIEIAAAHGFKPTSRWTKQRLREQMLLHHVCRSRCADIHYLFNTRTREINPPPLKMNIPLVNNNVHAPVEPPLPLSSNDVHAPVEPHLPLSSNDDASDDLRASIIKKFQDHLDIARWSDFRMN</sequence>
<accession>A0ACB8SM55</accession>
<dbReference type="EMBL" id="MU277246">
    <property type="protein sequence ID" value="KAI0057500.1"/>
    <property type="molecule type" value="Genomic_DNA"/>
</dbReference>
<protein>
    <submittedName>
        <fullName evidence="1">Uncharacterized protein</fullName>
    </submittedName>
</protein>
<keyword evidence="2" id="KW-1185">Reference proteome</keyword>
<organism evidence="1 2">
    <name type="scientific">Artomyces pyxidatus</name>
    <dbReference type="NCBI Taxonomy" id="48021"/>
    <lineage>
        <taxon>Eukaryota</taxon>
        <taxon>Fungi</taxon>
        <taxon>Dikarya</taxon>
        <taxon>Basidiomycota</taxon>
        <taxon>Agaricomycotina</taxon>
        <taxon>Agaricomycetes</taxon>
        <taxon>Russulales</taxon>
        <taxon>Auriscalpiaceae</taxon>
        <taxon>Artomyces</taxon>
    </lineage>
</organism>
<reference evidence="1" key="1">
    <citation type="submission" date="2021-03" db="EMBL/GenBank/DDBJ databases">
        <authorList>
            <consortium name="DOE Joint Genome Institute"/>
            <person name="Ahrendt S."/>
            <person name="Looney B.P."/>
            <person name="Miyauchi S."/>
            <person name="Morin E."/>
            <person name="Drula E."/>
            <person name="Courty P.E."/>
            <person name="Chicoki N."/>
            <person name="Fauchery L."/>
            <person name="Kohler A."/>
            <person name="Kuo A."/>
            <person name="Labutti K."/>
            <person name="Pangilinan J."/>
            <person name="Lipzen A."/>
            <person name="Riley R."/>
            <person name="Andreopoulos W."/>
            <person name="He G."/>
            <person name="Johnson J."/>
            <person name="Barry K.W."/>
            <person name="Grigoriev I.V."/>
            <person name="Nagy L."/>
            <person name="Hibbett D."/>
            <person name="Henrissat B."/>
            <person name="Matheny P.B."/>
            <person name="Labbe J."/>
            <person name="Martin F."/>
        </authorList>
    </citation>
    <scope>NUCLEOTIDE SEQUENCE</scope>
    <source>
        <strain evidence="1">HHB10654</strain>
    </source>
</reference>
<evidence type="ECO:0000313" key="1">
    <source>
        <dbReference type="EMBL" id="KAI0057500.1"/>
    </source>
</evidence>
<evidence type="ECO:0000313" key="2">
    <source>
        <dbReference type="Proteomes" id="UP000814140"/>
    </source>
</evidence>